<evidence type="ECO:0000313" key="1">
    <source>
        <dbReference type="EMBL" id="EYC43168.1"/>
    </source>
</evidence>
<evidence type="ECO:0000313" key="2">
    <source>
        <dbReference type="Proteomes" id="UP000024635"/>
    </source>
</evidence>
<protein>
    <submittedName>
        <fullName evidence="1">Uncharacterized protein</fullName>
    </submittedName>
</protein>
<organism evidence="1 2">
    <name type="scientific">Ancylostoma ceylanicum</name>
    <dbReference type="NCBI Taxonomy" id="53326"/>
    <lineage>
        <taxon>Eukaryota</taxon>
        <taxon>Metazoa</taxon>
        <taxon>Ecdysozoa</taxon>
        <taxon>Nematoda</taxon>
        <taxon>Chromadorea</taxon>
        <taxon>Rhabditida</taxon>
        <taxon>Rhabditina</taxon>
        <taxon>Rhabditomorpha</taxon>
        <taxon>Strongyloidea</taxon>
        <taxon>Ancylostomatidae</taxon>
        <taxon>Ancylostomatinae</taxon>
        <taxon>Ancylostoma</taxon>
    </lineage>
</organism>
<sequence length="109" mass="12191">MIMHRRRGAAQQAGGGCRRQVFFGTTVYTHVFSCNAVDSISAAVWKKYVGDLSDFGILPGLEFAQFIRFWLISTGLIAAQTTTPFSYWVSTDIFQYILPSTCAYTAFLE</sequence>
<name>A0A016WVY0_9BILA</name>
<dbReference type="AlphaFoldDB" id="A0A016WVY0"/>
<dbReference type="Proteomes" id="UP000024635">
    <property type="component" value="Unassembled WGS sequence"/>
</dbReference>
<accession>A0A016WVY0</accession>
<dbReference type="EMBL" id="JARK01000101">
    <property type="protein sequence ID" value="EYC43168.1"/>
    <property type="molecule type" value="Genomic_DNA"/>
</dbReference>
<proteinExistence type="predicted"/>
<comment type="caution">
    <text evidence="1">The sequence shown here is derived from an EMBL/GenBank/DDBJ whole genome shotgun (WGS) entry which is preliminary data.</text>
</comment>
<reference evidence="2" key="1">
    <citation type="journal article" date="2015" name="Nat. Genet.">
        <title>The genome and transcriptome of the zoonotic hookworm Ancylostoma ceylanicum identify infection-specific gene families.</title>
        <authorList>
            <person name="Schwarz E.M."/>
            <person name="Hu Y."/>
            <person name="Antoshechkin I."/>
            <person name="Miller M.M."/>
            <person name="Sternberg P.W."/>
            <person name="Aroian R.V."/>
        </authorList>
    </citation>
    <scope>NUCLEOTIDE SEQUENCE</scope>
    <source>
        <strain evidence="2">HY135</strain>
    </source>
</reference>
<keyword evidence="2" id="KW-1185">Reference proteome</keyword>
<gene>
    <name evidence="1" type="primary">Acey_s0501.g2598</name>
    <name evidence="1" type="ORF">Y032_0501g2598</name>
</gene>